<gene>
    <name evidence="5" type="ORF">AWR27_07080</name>
</gene>
<keyword evidence="6" id="KW-1185">Reference proteome</keyword>
<organism evidence="5 6">
    <name type="scientific">Spirosoma montaniterrae</name>
    <dbReference type="NCBI Taxonomy" id="1178516"/>
    <lineage>
        <taxon>Bacteria</taxon>
        <taxon>Pseudomonadati</taxon>
        <taxon>Bacteroidota</taxon>
        <taxon>Cytophagia</taxon>
        <taxon>Cytophagales</taxon>
        <taxon>Cytophagaceae</taxon>
        <taxon>Spirosoma</taxon>
    </lineage>
</organism>
<keyword evidence="3" id="KW-0804">Transcription</keyword>
<dbReference type="SMART" id="SM00342">
    <property type="entry name" value="HTH_ARAC"/>
    <property type="match status" value="1"/>
</dbReference>
<dbReference type="AlphaFoldDB" id="A0A1P9WUP7"/>
<dbReference type="PANTHER" id="PTHR43280">
    <property type="entry name" value="ARAC-FAMILY TRANSCRIPTIONAL REGULATOR"/>
    <property type="match status" value="1"/>
</dbReference>
<evidence type="ECO:0000259" key="4">
    <source>
        <dbReference type="PROSITE" id="PS01124"/>
    </source>
</evidence>
<dbReference type="PROSITE" id="PS01124">
    <property type="entry name" value="HTH_ARAC_FAMILY_2"/>
    <property type="match status" value="1"/>
</dbReference>
<dbReference type="Gene3D" id="1.10.10.60">
    <property type="entry name" value="Homeodomain-like"/>
    <property type="match status" value="1"/>
</dbReference>
<dbReference type="KEGG" id="smon:AWR27_07080"/>
<proteinExistence type="predicted"/>
<dbReference type="GO" id="GO:0003700">
    <property type="term" value="F:DNA-binding transcription factor activity"/>
    <property type="evidence" value="ECO:0007669"/>
    <property type="project" value="InterPro"/>
</dbReference>
<feature type="domain" description="HTH araC/xylS-type" evidence="4">
    <location>
        <begin position="208"/>
        <end position="306"/>
    </location>
</feature>
<dbReference type="Proteomes" id="UP000187941">
    <property type="component" value="Chromosome"/>
</dbReference>
<keyword evidence="1" id="KW-0805">Transcription regulation</keyword>
<evidence type="ECO:0000313" key="6">
    <source>
        <dbReference type="Proteomes" id="UP000187941"/>
    </source>
</evidence>
<dbReference type="InterPro" id="IPR037923">
    <property type="entry name" value="HTH-like"/>
</dbReference>
<evidence type="ECO:0000256" key="2">
    <source>
        <dbReference type="ARBA" id="ARBA00023125"/>
    </source>
</evidence>
<dbReference type="PANTHER" id="PTHR43280:SF32">
    <property type="entry name" value="TRANSCRIPTIONAL REGULATORY PROTEIN"/>
    <property type="match status" value="1"/>
</dbReference>
<dbReference type="EMBL" id="CP014263">
    <property type="protein sequence ID" value="AQG79104.1"/>
    <property type="molecule type" value="Genomic_DNA"/>
</dbReference>
<protein>
    <recommendedName>
        <fullName evidence="4">HTH araC/xylS-type domain-containing protein</fullName>
    </recommendedName>
</protein>
<accession>A0A1P9WUP7</accession>
<dbReference type="STRING" id="1178516.AWR27_07080"/>
<evidence type="ECO:0000313" key="5">
    <source>
        <dbReference type="EMBL" id="AQG79104.1"/>
    </source>
</evidence>
<evidence type="ECO:0000256" key="3">
    <source>
        <dbReference type="ARBA" id="ARBA00023163"/>
    </source>
</evidence>
<dbReference type="InterPro" id="IPR009057">
    <property type="entry name" value="Homeodomain-like_sf"/>
</dbReference>
<dbReference type="SUPFAM" id="SSF46689">
    <property type="entry name" value="Homeodomain-like"/>
    <property type="match status" value="1"/>
</dbReference>
<evidence type="ECO:0000256" key="1">
    <source>
        <dbReference type="ARBA" id="ARBA00023015"/>
    </source>
</evidence>
<reference evidence="5 6" key="1">
    <citation type="submission" date="2016-01" db="EMBL/GenBank/DDBJ databases">
        <authorList>
            <person name="Oliw E.H."/>
        </authorList>
    </citation>
    <scope>NUCLEOTIDE SEQUENCE [LARGE SCALE GENOMIC DNA]</scope>
    <source>
        <strain evidence="5 6">DY10</strain>
    </source>
</reference>
<sequence length="310" mass="35446">MTPLADIPSFVLDEPYFYIHKTAVADTGFGSDNQAVLIDGGFGLYSCVNLRDEIGPLKSNVYRVALCLRGSVDVHIGLEKFTHEPNSIHFHTPNQLFWLRNKSADLDAYYLVFTSDFIDELLTDSQLAAAYPFFDYQQVPFFRLAQNEADAIKALLLDISDEVLNHWPDRSRRIKLLLNLIFITAKRSYSRQRISPGSASVSHSPLVTRYKKLVGQQYVTRRSVKEYADILAVSVSHLHKMVKDETGRSPGELIDDMLLMELRALLRYTDLRMSEIAYQLRFTDTSHLAKFFRKAMGASPSTYRRKHRLG</sequence>
<dbReference type="SUPFAM" id="SSF51215">
    <property type="entry name" value="Regulatory protein AraC"/>
    <property type="match status" value="1"/>
</dbReference>
<dbReference type="InterPro" id="IPR018060">
    <property type="entry name" value="HTH_AraC"/>
</dbReference>
<dbReference type="GO" id="GO:0043565">
    <property type="term" value="F:sequence-specific DNA binding"/>
    <property type="evidence" value="ECO:0007669"/>
    <property type="project" value="InterPro"/>
</dbReference>
<dbReference type="Pfam" id="PF12833">
    <property type="entry name" value="HTH_18"/>
    <property type="match status" value="1"/>
</dbReference>
<name>A0A1P9WUP7_9BACT</name>
<keyword evidence="2" id="KW-0238">DNA-binding</keyword>